<evidence type="ECO:0000256" key="1">
    <source>
        <dbReference type="SAM" id="MobiDB-lite"/>
    </source>
</evidence>
<dbReference type="AlphaFoldDB" id="A0A388JYP9"/>
<organism evidence="2 3">
    <name type="scientific">Chara braunii</name>
    <name type="common">Braun's stonewort</name>
    <dbReference type="NCBI Taxonomy" id="69332"/>
    <lineage>
        <taxon>Eukaryota</taxon>
        <taxon>Viridiplantae</taxon>
        <taxon>Streptophyta</taxon>
        <taxon>Charophyceae</taxon>
        <taxon>Charales</taxon>
        <taxon>Characeae</taxon>
        <taxon>Chara</taxon>
    </lineage>
</organism>
<evidence type="ECO:0000313" key="3">
    <source>
        <dbReference type="Proteomes" id="UP000265515"/>
    </source>
</evidence>
<evidence type="ECO:0000313" key="2">
    <source>
        <dbReference type="EMBL" id="GBG62897.1"/>
    </source>
</evidence>
<dbReference type="EMBL" id="BFEA01000033">
    <property type="protein sequence ID" value="GBG62897.1"/>
    <property type="molecule type" value="Genomic_DNA"/>
</dbReference>
<reference evidence="2 3" key="1">
    <citation type="journal article" date="2018" name="Cell">
        <title>The Chara Genome: Secondary Complexity and Implications for Plant Terrestrialization.</title>
        <authorList>
            <person name="Nishiyama T."/>
            <person name="Sakayama H."/>
            <person name="Vries J.D."/>
            <person name="Buschmann H."/>
            <person name="Saint-Marcoux D."/>
            <person name="Ullrich K.K."/>
            <person name="Haas F.B."/>
            <person name="Vanderstraeten L."/>
            <person name="Becker D."/>
            <person name="Lang D."/>
            <person name="Vosolsobe S."/>
            <person name="Rombauts S."/>
            <person name="Wilhelmsson P.K.I."/>
            <person name="Janitza P."/>
            <person name="Kern R."/>
            <person name="Heyl A."/>
            <person name="Rumpler F."/>
            <person name="Villalobos L.I.A.C."/>
            <person name="Clay J.M."/>
            <person name="Skokan R."/>
            <person name="Toyoda A."/>
            <person name="Suzuki Y."/>
            <person name="Kagoshima H."/>
            <person name="Schijlen E."/>
            <person name="Tajeshwar N."/>
            <person name="Catarino B."/>
            <person name="Hetherington A.J."/>
            <person name="Saltykova A."/>
            <person name="Bonnot C."/>
            <person name="Breuninger H."/>
            <person name="Symeonidi A."/>
            <person name="Radhakrishnan G.V."/>
            <person name="Van Nieuwerburgh F."/>
            <person name="Deforce D."/>
            <person name="Chang C."/>
            <person name="Karol K.G."/>
            <person name="Hedrich R."/>
            <person name="Ulvskov P."/>
            <person name="Glockner G."/>
            <person name="Delwiche C.F."/>
            <person name="Petrasek J."/>
            <person name="Van de Peer Y."/>
            <person name="Friml J."/>
            <person name="Beilby M."/>
            <person name="Dolan L."/>
            <person name="Kohara Y."/>
            <person name="Sugano S."/>
            <person name="Fujiyama A."/>
            <person name="Delaux P.-M."/>
            <person name="Quint M."/>
            <person name="TheiBen G."/>
            <person name="Hagemann M."/>
            <person name="Harholt J."/>
            <person name="Dunand C."/>
            <person name="Zachgo S."/>
            <person name="Langdale J."/>
            <person name="Maumus F."/>
            <person name="Straeten D.V.D."/>
            <person name="Gould S.B."/>
            <person name="Rensing S.A."/>
        </authorList>
    </citation>
    <scope>NUCLEOTIDE SEQUENCE [LARGE SCALE GENOMIC DNA]</scope>
    <source>
        <strain evidence="2 3">S276</strain>
    </source>
</reference>
<dbReference type="PANTHER" id="PTHR21301">
    <property type="entry name" value="REVERSE TRANSCRIPTASE"/>
    <property type="match status" value="1"/>
</dbReference>
<sequence>MGTNVGPEIANLTLYWDEAQFIGDLRQRDLRAAQAYAFTYRFIDDILSWKTLPPSPARYGLEWKDTTEQDGSCLFLGARILVRPDGSLRIGVFDKAENWTFPVIRYPSASSNAPAHQPAGVLTGQLTRFEHLCNNTTDFKAAVTSLTRHVVRWIEEEHRAVCPDDDSAAPGVNIEVLAMAFMGRRLQFQPAPQNHEPGTDPNIRAYVLYRPGHFSALTFADSSWTLWDNGAFHTNDMSATCHVSSMLPGSCYRKLRAQLQQGLVATPDRPPEVRMVEKIVERDVSDEKLTQIKEQMRKELEQSMQKSVSDEALKSMKEELEQKVPQRRSWSDGAADGQVGGHLNSEGRSLGGIPSGCHNRPGPHPFREELARDILFKAEFRGGNPNEIADAEWARKTLAIGLLAHALLRLGHLVACLDKLLHPSQEKKMVVALGRLWNDCVQWRSDRRVVLELEGVHPDSWVDGRVVGQLDIRQPLNPILLVGADESAKENLCGLMRPVHLAIGLGVASRTWLER</sequence>
<dbReference type="OrthoDB" id="6133590at2759"/>
<feature type="compositionally biased region" description="Basic and acidic residues" evidence="1">
    <location>
        <begin position="308"/>
        <end position="324"/>
    </location>
</feature>
<dbReference type="PANTHER" id="PTHR21301:SF10">
    <property type="entry name" value="REVERSE TRANSCRIPTASE DOMAIN-CONTAINING PROTEIN"/>
    <property type="match status" value="1"/>
</dbReference>
<name>A0A388JYP9_CHABU</name>
<protein>
    <submittedName>
        <fullName evidence="2">Uncharacterized protein</fullName>
    </submittedName>
</protein>
<accession>A0A388JYP9</accession>
<dbReference type="Gramene" id="GBG62897">
    <property type="protein sequence ID" value="GBG62897"/>
    <property type="gene ID" value="CBR_g34269"/>
</dbReference>
<dbReference type="Proteomes" id="UP000265515">
    <property type="component" value="Unassembled WGS sequence"/>
</dbReference>
<keyword evidence="3" id="KW-1185">Reference proteome</keyword>
<proteinExistence type="predicted"/>
<feature type="region of interest" description="Disordered" evidence="1">
    <location>
        <begin position="302"/>
        <end position="364"/>
    </location>
</feature>
<comment type="caution">
    <text evidence="2">The sequence shown here is derived from an EMBL/GenBank/DDBJ whole genome shotgun (WGS) entry which is preliminary data.</text>
</comment>
<gene>
    <name evidence="2" type="ORF">CBR_g34269</name>
</gene>